<comment type="caution">
    <text evidence="1">The sequence shown here is derived from an EMBL/GenBank/DDBJ whole genome shotgun (WGS) entry which is preliminary data.</text>
</comment>
<dbReference type="EMBL" id="JAULJQ010000002">
    <property type="protein sequence ID" value="MDO2408886.1"/>
    <property type="molecule type" value="Genomic_DNA"/>
</dbReference>
<dbReference type="InterPro" id="IPR045584">
    <property type="entry name" value="Pilin-like"/>
</dbReference>
<name>A0ABT8T5L3_9BACT</name>
<dbReference type="SUPFAM" id="SSF54523">
    <property type="entry name" value="Pili subunits"/>
    <property type="match status" value="1"/>
</dbReference>
<evidence type="ECO:0000313" key="1">
    <source>
        <dbReference type="EMBL" id="MDO2408886.1"/>
    </source>
</evidence>
<gene>
    <name evidence="1" type="ORF">Q2362_02075</name>
</gene>
<proteinExistence type="predicted"/>
<dbReference type="InterPro" id="IPR012902">
    <property type="entry name" value="N_methyl_site"/>
</dbReference>
<sequence length="172" mass="18489">MKKGFTMIELIFVIVILGILASVAIPRLAATRTDAEIAATVANLRTLLNDVASYYAVNGEFGTVKWKDITNVTLQLSRNNPITASDVATQKDAHLAADGVNCIAIRLVDRKGNVPAYIVFLKDGTNKNQGVCKEVLEAAPVQAYFDSRVEDPNLVYGDNKGAIAIGSSTTIY</sequence>
<dbReference type="RefSeq" id="WP_302243646.1">
    <property type="nucleotide sequence ID" value="NZ_JAULJQ010000002.1"/>
</dbReference>
<keyword evidence="2" id="KW-1185">Reference proteome</keyword>
<evidence type="ECO:0000313" key="2">
    <source>
        <dbReference type="Proteomes" id="UP001171111"/>
    </source>
</evidence>
<reference evidence="1 2" key="1">
    <citation type="submission" date="2023-06" db="EMBL/GenBank/DDBJ databases">
        <title>Campylobacter magnum sp. nov., isolated from cecal contents of domestic pigs (Sus scrofa domesticus).</title>
        <authorList>
            <person name="Papic B."/>
            <person name="Gruntar I."/>
        </authorList>
    </citation>
    <scope>NUCLEOTIDE SEQUENCE [LARGE SCALE GENOMIC DNA]</scope>
    <source>
        <strain evidence="2">34484-21</strain>
    </source>
</reference>
<dbReference type="NCBIfam" id="TIGR02532">
    <property type="entry name" value="IV_pilin_GFxxxE"/>
    <property type="match status" value="1"/>
</dbReference>
<accession>A0ABT8T5L3</accession>
<dbReference type="Gene3D" id="3.30.700.10">
    <property type="entry name" value="Glycoprotein, Type 4 Pilin"/>
    <property type="match status" value="1"/>
</dbReference>
<protein>
    <submittedName>
        <fullName evidence="1">Type II secretion system protein</fullName>
    </submittedName>
</protein>
<dbReference type="Pfam" id="PF07963">
    <property type="entry name" value="N_methyl"/>
    <property type="match status" value="1"/>
</dbReference>
<dbReference type="Proteomes" id="UP001171111">
    <property type="component" value="Unassembled WGS sequence"/>
</dbReference>
<organism evidence="1 2">
    <name type="scientific">Campylobacter magnus</name>
    <dbReference type="NCBI Taxonomy" id="3026462"/>
    <lineage>
        <taxon>Bacteria</taxon>
        <taxon>Pseudomonadati</taxon>
        <taxon>Campylobacterota</taxon>
        <taxon>Epsilonproteobacteria</taxon>
        <taxon>Campylobacterales</taxon>
        <taxon>Campylobacteraceae</taxon>
        <taxon>Campylobacter</taxon>
    </lineage>
</organism>